<dbReference type="AlphaFoldDB" id="A0A9X1KYH2"/>
<comment type="caution">
    <text evidence="4">The sequence shown here is derived from an EMBL/GenBank/DDBJ whole genome shotgun (WGS) entry which is preliminary data.</text>
</comment>
<evidence type="ECO:0000256" key="1">
    <source>
        <dbReference type="SAM" id="Phobius"/>
    </source>
</evidence>
<evidence type="ECO:0000313" key="5">
    <source>
        <dbReference type="Proteomes" id="UP001139409"/>
    </source>
</evidence>
<keyword evidence="1" id="KW-0812">Transmembrane</keyword>
<gene>
    <name evidence="2" type="ORF">LDX50_07955</name>
    <name evidence="3" type="ORF">LDX50_13925</name>
    <name evidence="4" type="ORF">LDX50_19645</name>
</gene>
<reference evidence="4" key="1">
    <citation type="submission" date="2021-09" db="EMBL/GenBank/DDBJ databases">
        <title>Fulvivirga sp. isolated from coastal sediment.</title>
        <authorList>
            <person name="Yu H."/>
        </authorList>
    </citation>
    <scope>NUCLEOTIDE SEQUENCE</scope>
    <source>
        <strain evidence="4">1062</strain>
    </source>
</reference>
<feature type="transmembrane region" description="Helical" evidence="1">
    <location>
        <begin position="42"/>
        <end position="61"/>
    </location>
</feature>
<evidence type="ECO:0000313" key="2">
    <source>
        <dbReference type="EMBL" id="MCA6074800.1"/>
    </source>
</evidence>
<proteinExistence type="predicted"/>
<organism evidence="4 5">
    <name type="scientific">Fulvivirga sedimenti</name>
    <dbReference type="NCBI Taxonomy" id="2879465"/>
    <lineage>
        <taxon>Bacteria</taxon>
        <taxon>Pseudomonadati</taxon>
        <taxon>Bacteroidota</taxon>
        <taxon>Cytophagia</taxon>
        <taxon>Cytophagales</taxon>
        <taxon>Fulvivirgaceae</taxon>
        <taxon>Fulvivirga</taxon>
    </lineage>
</organism>
<dbReference type="EMBL" id="JAIXNE010000002">
    <property type="protein sequence ID" value="MCA6074800.1"/>
    <property type="molecule type" value="Genomic_DNA"/>
</dbReference>
<keyword evidence="5" id="KW-1185">Reference proteome</keyword>
<evidence type="ECO:0000313" key="4">
    <source>
        <dbReference type="EMBL" id="MCA6077105.1"/>
    </source>
</evidence>
<sequence>MPLLASLTLGLAPFVPEPHIVGKIRWVMGGGTGMQAMDYFDLLLHGMPWVWLFLAIGIRLGKVKG</sequence>
<name>A0A9X1KYH2_9BACT</name>
<evidence type="ECO:0008006" key="6">
    <source>
        <dbReference type="Google" id="ProtNLM"/>
    </source>
</evidence>
<protein>
    <recommendedName>
        <fullName evidence="6">RND transporter</fullName>
    </recommendedName>
</protein>
<evidence type="ECO:0000313" key="3">
    <source>
        <dbReference type="EMBL" id="MCA6075977.1"/>
    </source>
</evidence>
<dbReference type="Proteomes" id="UP001139409">
    <property type="component" value="Unassembled WGS sequence"/>
</dbReference>
<dbReference type="EMBL" id="JAIXNE010000004">
    <property type="protein sequence ID" value="MCA6077105.1"/>
    <property type="molecule type" value="Genomic_DNA"/>
</dbReference>
<dbReference type="EMBL" id="JAIXNE010000003">
    <property type="protein sequence ID" value="MCA6075977.1"/>
    <property type="molecule type" value="Genomic_DNA"/>
</dbReference>
<accession>A0A9X1KYH2</accession>
<keyword evidence="1" id="KW-0472">Membrane</keyword>
<keyword evidence="1" id="KW-1133">Transmembrane helix</keyword>